<dbReference type="CDD" id="cd05325">
    <property type="entry name" value="carb_red_sniffer_like_SDR_c"/>
    <property type="match status" value="1"/>
</dbReference>
<dbReference type="InterPro" id="IPR002347">
    <property type="entry name" value="SDR_fam"/>
</dbReference>
<dbReference type="OrthoDB" id="9785826at2"/>
<dbReference type="Pfam" id="PF13561">
    <property type="entry name" value="adh_short_C2"/>
    <property type="match status" value="1"/>
</dbReference>
<dbReference type="Gene3D" id="3.40.50.720">
    <property type="entry name" value="NAD(P)-binding Rossmann-like Domain"/>
    <property type="match status" value="1"/>
</dbReference>
<protein>
    <submittedName>
        <fullName evidence="1">SDR family NAD(P)-dependent oxidoreductase</fullName>
    </submittedName>
</protein>
<proteinExistence type="predicted"/>
<name>A0A368NIE8_9GAMM</name>
<dbReference type="InterPro" id="IPR051468">
    <property type="entry name" value="Fungal_SecMetab_SDRs"/>
</dbReference>
<dbReference type="PANTHER" id="PTHR43544:SF12">
    <property type="entry name" value="NAD(P)-BINDING ROSSMANN-FOLD SUPERFAMILY PROTEIN"/>
    <property type="match status" value="1"/>
</dbReference>
<dbReference type="InterPro" id="IPR036291">
    <property type="entry name" value="NAD(P)-bd_dom_sf"/>
</dbReference>
<sequence>MTTSNFRAVVIGGGAIGTALADQLANDKHCEGIVVTHRTPSKQSSTGKITQLELNLESEASIESCFASIAQQWPCIEKIYICSGMLHEGVIRPEKSLTQLTSAHMTHSWLVNAVGPLLVAKHAEPLLKKSRGQSIFAALSARVGSISDNRLGGWYGYRMAKAALNMGVKNLAIEWQRKRMNTICVALHPGTTDSPLSAPFQANVDSDKLFSPAYTASHLLRLSSQLTQSHTGKFFAWDGSELPW</sequence>
<reference evidence="1 2" key="1">
    <citation type="submission" date="2018-07" db="EMBL/GenBank/DDBJ databases">
        <title>Corallincola holothuriorum sp. nov., a new facultative anaerobe isolated from sea cucumber Apostichopus japonicus.</title>
        <authorList>
            <person name="Xia H."/>
        </authorList>
    </citation>
    <scope>NUCLEOTIDE SEQUENCE [LARGE SCALE GENOMIC DNA]</scope>
    <source>
        <strain evidence="1 2">C4</strain>
    </source>
</reference>
<accession>A0A368NIE8</accession>
<dbReference type="EMBL" id="QPID01000007">
    <property type="protein sequence ID" value="RCU49199.1"/>
    <property type="molecule type" value="Genomic_DNA"/>
</dbReference>
<dbReference type="RefSeq" id="WP_114338759.1">
    <property type="nucleotide sequence ID" value="NZ_QPID01000007.1"/>
</dbReference>
<evidence type="ECO:0000313" key="2">
    <source>
        <dbReference type="Proteomes" id="UP000252558"/>
    </source>
</evidence>
<dbReference type="AlphaFoldDB" id="A0A368NIE8"/>
<dbReference type="SUPFAM" id="SSF51735">
    <property type="entry name" value="NAD(P)-binding Rossmann-fold domains"/>
    <property type="match status" value="1"/>
</dbReference>
<organism evidence="1 2">
    <name type="scientific">Corallincola holothuriorum</name>
    <dbReference type="NCBI Taxonomy" id="2282215"/>
    <lineage>
        <taxon>Bacteria</taxon>
        <taxon>Pseudomonadati</taxon>
        <taxon>Pseudomonadota</taxon>
        <taxon>Gammaproteobacteria</taxon>
        <taxon>Alteromonadales</taxon>
        <taxon>Psychromonadaceae</taxon>
        <taxon>Corallincola</taxon>
    </lineage>
</organism>
<dbReference type="PANTHER" id="PTHR43544">
    <property type="entry name" value="SHORT-CHAIN DEHYDROGENASE/REDUCTASE"/>
    <property type="match status" value="1"/>
</dbReference>
<gene>
    <name evidence="1" type="ORF">DU002_12675</name>
</gene>
<dbReference type="GO" id="GO:0005737">
    <property type="term" value="C:cytoplasm"/>
    <property type="evidence" value="ECO:0007669"/>
    <property type="project" value="TreeGrafter"/>
</dbReference>
<evidence type="ECO:0000313" key="1">
    <source>
        <dbReference type="EMBL" id="RCU49199.1"/>
    </source>
</evidence>
<dbReference type="Proteomes" id="UP000252558">
    <property type="component" value="Unassembled WGS sequence"/>
</dbReference>
<dbReference type="GO" id="GO:0016491">
    <property type="term" value="F:oxidoreductase activity"/>
    <property type="evidence" value="ECO:0007669"/>
    <property type="project" value="TreeGrafter"/>
</dbReference>
<comment type="caution">
    <text evidence="1">The sequence shown here is derived from an EMBL/GenBank/DDBJ whole genome shotgun (WGS) entry which is preliminary data.</text>
</comment>
<keyword evidence="2" id="KW-1185">Reference proteome</keyword>